<dbReference type="Proteomes" id="UP001597178">
    <property type="component" value="Unassembled WGS sequence"/>
</dbReference>
<reference evidence="5" key="1">
    <citation type="journal article" date="2019" name="Int. J. Syst. Evol. Microbiol.">
        <title>The Global Catalogue of Microorganisms (GCM) 10K type strain sequencing project: providing services to taxonomists for standard genome sequencing and annotation.</title>
        <authorList>
            <consortium name="The Broad Institute Genomics Platform"/>
            <consortium name="The Broad Institute Genome Sequencing Center for Infectious Disease"/>
            <person name="Wu L."/>
            <person name="Ma J."/>
        </authorList>
    </citation>
    <scope>NUCLEOTIDE SEQUENCE [LARGE SCALE GENOMIC DNA]</scope>
    <source>
        <strain evidence="5">CCUG 54822</strain>
    </source>
</reference>
<dbReference type="InterPro" id="IPR011234">
    <property type="entry name" value="Fumarylacetoacetase-like_C"/>
</dbReference>
<dbReference type="EMBL" id="JBHTNH010000014">
    <property type="protein sequence ID" value="MFD1361487.1"/>
    <property type="molecule type" value="Genomic_DNA"/>
</dbReference>
<dbReference type="Pfam" id="PF01557">
    <property type="entry name" value="FAA_hydrolase"/>
    <property type="match status" value="1"/>
</dbReference>
<dbReference type="GO" id="GO:0016787">
    <property type="term" value="F:hydrolase activity"/>
    <property type="evidence" value="ECO:0007669"/>
    <property type="project" value="UniProtKB-KW"/>
</dbReference>
<gene>
    <name evidence="4" type="ORF">ACFQ4A_07445</name>
</gene>
<evidence type="ECO:0000256" key="1">
    <source>
        <dbReference type="ARBA" id="ARBA00010211"/>
    </source>
</evidence>
<organism evidence="4 5">
    <name type="scientific">Lentibacillus salinarum</name>
    <dbReference type="NCBI Taxonomy" id="446820"/>
    <lineage>
        <taxon>Bacteria</taxon>
        <taxon>Bacillati</taxon>
        <taxon>Bacillota</taxon>
        <taxon>Bacilli</taxon>
        <taxon>Bacillales</taxon>
        <taxon>Bacillaceae</taxon>
        <taxon>Lentibacillus</taxon>
    </lineage>
</organism>
<dbReference type="Gene3D" id="3.90.850.10">
    <property type="entry name" value="Fumarylacetoacetase-like, C-terminal domain"/>
    <property type="match status" value="1"/>
</dbReference>
<evidence type="ECO:0000313" key="4">
    <source>
        <dbReference type="EMBL" id="MFD1361487.1"/>
    </source>
</evidence>
<name>A0ABW3ZUN5_9BACI</name>
<dbReference type="PANTHER" id="PTHR42796:SF4">
    <property type="entry name" value="FUMARYLACETOACETATE HYDROLASE DOMAIN-CONTAINING PROTEIN 2A"/>
    <property type="match status" value="1"/>
</dbReference>
<dbReference type="InterPro" id="IPR051121">
    <property type="entry name" value="FAH"/>
</dbReference>
<protein>
    <submittedName>
        <fullName evidence="4">Fumarylacetoacetate hydrolase family protein</fullName>
    </submittedName>
</protein>
<accession>A0ABW3ZUN5</accession>
<keyword evidence="2" id="KW-0479">Metal-binding</keyword>
<comment type="similarity">
    <text evidence="1">Belongs to the FAH family.</text>
</comment>
<evidence type="ECO:0000313" key="5">
    <source>
        <dbReference type="Proteomes" id="UP001597178"/>
    </source>
</evidence>
<feature type="domain" description="Fumarylacetoacetase-like C-terminal" evidence="3">
    <location>
        <begin position="105"/>
        <end position="309"/>
    </location>
</feature>
<keyword evidence="4" id="KW-0378">Hydrolase</keyword>
<sequence length="314" mass="34631">MKLVSYKIKGTPGPLRMGFSLDDKGKIVDLQETWRQMQLNRQDRDSVDVTETSFPSNPDQFFAGGNRLIKQAMDVMAFAAANNIDDNGYNRDDVYLATPVSSPSKIICVGKNYAAHAAEMQSDVPDYPVLFAKFANALVGPEDMIEKPDFVRKLDYEAELTVVIGKEASNIKREEALDYIAGYTIGNDSSARDLQKRTPQWLQGKTLDRSTPIGPWVVTADEVGDPGQLSINAYVNGEVRQAATTEQLIFDVPFLIEFISSLITLKPGDLIMTGTPDGVGMGMDPQQFLKDGDHVTVEIDKIGQMANKVKELKS</sequence>
<comment type="caution">
    <text evidence="4">The sequence shown here is derived from an EMBL/GenBank/DDBJ whole genome shotgun (WGS) entry which is preliminary data.</text>
</comment>
<evidence type="ECO:0000259" key="3">
    <source>
        <dbReference type="Pfam" id="PF01557"/>
    </source>
</evidence>
<dbReference type="SUPFAM" id="SSF56529">
    <property type="entry name" value="FAH"/>
    <property type="match status" value="1"/>
</dbReference>
<proteinExistence type="inferred from homology"/>
<dbReference type="PANTHER" id="PTHR42796">
    <property type="entry name" value="FUMARYLACETOACETATE HYDROLASE DOMAIN-CONTAINING PROTEIN 2A-RELATED"/>
    <property type="match status" value="1"/>
</dbReference>
<keyword evidence="5" id="KW-1185">Reference proteome</keyword>
<dbReference type="RefSeq" id="WP_382399098.1">
    <property type="nucleotide sequence ID" value="NZ_JBHTNH010000014.1"/>
</dbReference>
<evidence type="ECO:0000256" key="2">
    <source>
        <dbReference type="ARBA" id="ARBA00022723"/>
    </source>
</evidence>
<dbReference type="InterPro" id="IPR036663">
    <property type="entry name" value="Fumarylacetoacetase_C_sf"/>
</dbReference>